<feature type="domain" description="Pyridoxamine 5'-phosphate oxidase N-terminal" evidence="2">
    <location>
        <begin position="23"/>
        <end position="138"/>
    </location>
</feature>
<dbReference type="PANTHER" id="PTHR35176">
    <property type="entry name" value="HEME OXYGENASE HI_0854-RELATED"/>
    <property type="match status" value="1"/>
</dbReference>
<dbReference type="GO" id="GO:0016627">
    <property type="term" value="F:oxidoreductase activity, acting on the CH-CH group of donors"/>
    <property type="evidence" value="ECO:0007669"/>
    <property type="project" value="TreeGrafter"/>
</dbReference>
<keyword evidence="4" id="KW-1185">Reference proteome</keyword>
<evidence type="ECO:0000259" key="2">
    <source>
        <dbReference type="Pfam" id="PF01243"/>
    </source>
</evidence>
<dbReference type="GO" id="GO:0005829">
    <property type="term" value="C:cytosol"/>
    <property type="evidence" value="ECO:0007669"/>
    <property type="project" value="TreeGrafter"/>
</dbReference>
<dbReference type="RefSeq" id="WP_212804465.1">
    <property type="nucleotide sequence ID" value="NZ_AP023354.1"/>
</dbReference>
<dbReference type="KEGG" id="aser:Asera_01020"/>
<dbReference type="Gene3D" id="2.30.110.10">
    <property type="entry name" value="Electron Transport, Fmn-binding Protein, Chain A"/>
    <property type="match status" value="1"/>
</dbReference>
<dbReference type="GO" id="GO:0070967">
    <property type="term" value="F:coenzyme F420 binding"/>
    <property type="evidence" value="ECO:0007669"/>
    <property type="project" value="TreeGrafter"/>
</dbReference>
<reference evidence="3" key="1">
    <citation type="submission" date="2020-08" db="EMBL/GenBank/DDBJ databases">
        <title>Whole genome shotgun sequence of Actinocatenispora sera NBRC 101916.</title>
        <authorList>
            <person name="Komaki H."/>
            <person name="Tamura T."/>
        </authorList>
    </citation>
    <scope>NUCLEOTIDE SEQUENCE</scope>
    <source>
        <strain evidence="3">NBRC 101916</strain>
    </source>
</reference>
<dbReference type="SUPFAM" id="SSF50475">
    <property type="entry name" value="FMN-binding split barrel"/>
    <property type="match status" value="1"/>
</dbReference>
<keyword evidence="1" id="KW-0560">Oxidoreductase</keyword>
<dbReference type="Proteomes" id="UP000680750">
    <property type="component" value="Chromosome"/>
</dbReference>
<name>A0A810KSU5_9ACTN</name>
<dbReference type="PANTHER" id="PTHR35176:SF6">
    <property type="entry name" value="HEME OXYGENASE HI_0854-RELATED"/>
    <property type="match status" value="1"/>
</dbReference>
<dbReference type="AlphaFoldDB" id="A0A810KSU5"/>
<dbReference type="InterPro" id="IPR012349">
    <property type="entry name" value="Split_barrel_FMN-bd"/>
</dbReference>
<dbReference type="InterPro" id="IPR052019">
    <property type="entry name" value="F420H2_bilvrd_red/Heme_oxyg"/>
</dbReference>
<evidence type="ECO:0000313" key="3">
    <source>
        <dbReference type="EMBL" id="BCJ25994.1"/>
    </source>
</evidence>
<accession>A0A810KSU5</accession>
<gene>
    <name evidence="3" type="ORF">Asera_01020</name>
</gene>
<evidence type="ECO:0000256" key="1">
    <source>
        <dbReference type="ARBA" id="ARBA00023002"/>
    </source>
</evidence>
<dbReference type="Pfam" id="PF01243">
    <property type="entry name" value="PNPOx_N"/>
    <property type="match status" value="1"/>
</dbReference>
<sequence>MRDGDIVDFRSTSSQFMELMTRERFVAFVRGTRLGVVATVDPAGNPEAALVGLAVTDAGELVFDAPSDARKMRNLRNDPRVAVVIGTDDAVSVQVEGSAEILAGADRAACGETYLSQFPGSRALDDGFSLVRIRPRWLRCYDARTEPARVAEGAGW</sequence>
<dbReference type="InterPro" id="IPR011576">
    <property type="entry name" value="Pyridox_Oxase_N"/>
</dbReference>
<evidence type="ECO:0000313" key="4">
    <source>
        <dbReference type="Proteomes" id="UP000680750"/>
    </source>
</evidence>
<protein>
    <submittedName>
        <fullName evidence="3">Pyridoxamine 5'-phosphate oxidase</fullName>
    </submittedName>
</protein>
<dbReference type="EMBL" id="AP023354">
    <property type="protein sequence ID" value="BCJ25994.1"/>
    <property type="molecule type" value="Genomic_DNA"/>
</dbReference>
<proteinExistence type="predicted"/>
<organism evidence="3 4">
    <name type="scientific">Actinocatenispora sera</name>
    <dbReference type="NCBI Taxonomy" id="390989"/>
    <lineage>
        <taxon>Bacteria</taxon>
        <taxon>Bacillati</taxon>
        <taxon>Actinomycetota</taxon>
        <taxon>Actinomycetes</taxon>
        <taxon>Micromonosporales</taxon>
        <taxon>Micromonosporaceae</taxon>
        <taxon>Actinocatenispora</taxon>
    </lineage>
</organism>